<dbReference type="AlphaFoldDB" id="A0A8X6GCC7"/>
<comment type="caution">
    <text evidence="2">The sequence shown here is derived from an EMBL/GenBank/DDBJ whole genome shotgun (WGS) entry which is preliminary data.</text>
</comment>
<dbReference type="Proteomes" id="UP000887116">
    <property type="component" value="Unassembled WGS sequence"/>
</dbReference>
<protein>
    <submittedName>
        <fullName evidence="2">Uncharacterized protein</fullName>
    </submittedName>
</protein>
<evidence type="ECO:0000313" key="2">
    <source>
        <dbReference type="EMBL" id="GFQ64044.1"/>
    </source>
</evidence>
<evidence type="ECO:0000313" key="3">
    <source>
        <dbReference type="Proteomes" id="UP000887116"/>
    </source>
</evidence>
<accession>A0A8X6GCC7</accession>
<keyword evidence="3" id="KW-1185">Reference proteome</keyword>
<reference evidence="2" key="1">
    <citation type="submission" date="2020-07" db="EMBL/GenBank/DDBJ databases">
        <title>Multicomponent nature underlies the extraordinary mechanical properties of spider dragline silk.</title>
        <authorList>
            <person name="Kono N."/>
            <person name="Nakamura H."/>
            <person name="Mori M."/>
            <person name="Yoshida Y."/>
            <person name="Ohtoshi R."/>
            <person name="Malay A.D."/>
            <person name="Moran D.A.P."/>
            <person name="Tomita M."/>
            <person name="Numata K."/>
            <person name="Arakawa K."/>
        </authorList>
    </citation>
    <scope>NUCLEOTIDE SEQUENCE</scope>
</reference>
<evidence type="ECO:0000256" key="1">
    <source>
        <dbReference type="SAM" id="MobiDB-lite"/>
    </source>
</evidence>
<dbReference type="EMBL" id="BMAO01010007">
    <property type="protein sequence ID" value="GFQ64044.1"/>
    <property type="molecule type" value="Genomic_DNA"/>
</dbReference>
<organism evidence="2 3">
    <name type="scientific">Trichonephila clavata</name>
    <name type="common">Joro spider</name>
    <name type="synonym">Nephila clavata</name>
    <dbReference type="NCBI Taxonomy" id="2740835"/>
    <lineage>
        <taxon>Eukaryota</taxon>
        <taxon>Metazoa</taxon>
        <taxon>Ecdysozoa</taxon>
        <taxon>Arthropoda</taxon>
        <taxon>Chelicerata</taxon>
        <taxon>Arachnida</taxon>
        <taxon>Araneae</taxon>
        <taxon>Araneomorphae</taxon>
        <taxon>Entelegynae</taxon>
        <taxon>Araneoidea</taxon>
        <taxon>Nephilidae</taxon>
        <taxon>Trichonephila</taxon>
    </lineage>
</organism>
<feature type="region of interest" description="Disordered" evidence="1">
    <location>
        <begin position="517"/>
        <end position="550"/>
    </location>
</feature>
<feature type="compositionally biased region" description="Basic and acidic residues" evidence="1">
    <location>
        <begin position="256"/>
        <end position="277"/>
    </location>
</feature>
<name>A0A8X6GCC7_TRICU</name>
<sequence length="1003" mass="113577">MSRRIVCVQVSPVRKTIYSDVKSCDSSLKQGRSRCSIDSKDLPNSHKNISVGIRQKYLNRNKSIKQTHEYKADLEVIPKVHDPLRYKAWWENDNDDNKEEIGKIQFNSHSRVNNSLKKDEFLGVLHYSPNLGNTEPISSNFTILDNMEKAKCPVKETNQDEFERKKDTEGIVETVNCNTLPKELKYDNIAGILYKTSDTKVIVPFSSSKTQSEPVKEDEQLIVEDKMPASPLVIDIKTYIEADGKKPLHYEEKYSKKVSEKKFPSTEHLSVDNESGAKKNSKKYSTSQRCSNKLTLNTNKKIRENICLEFHSGSNNSNIEKHFHKHNKSLKQFDIHAHSKGNVIKIKKTLRKYQDQSSNEYKIDEICYKDNTPQRMYNILQKSSYKNSIQEKTCKCDKNAKSLCKYHKSPERCLRSKNISKGISPRLLSSPKKLNYLYSSKSHAVKNLIKRNDQNYITLKNVSFESSSSFCGCVPDDRKNTLTLAQKQLEENYASKKRDVQKKNELSYSFESSQSDSSTHLVIKNKKPILKNKKNHNESEKYNNSSPPKSIKFEDKIEIRKGDICPLNTSELVLKSPQCTHDNNSHKKEEILASKATEGKETKKELKPLVDSLNIDENSKVNTKAKLAKFNLGNDMISALYGTSISSYKLTSGANAESNRTDLVPANSINQTNKELPGPYCKSVGNKVNCKERLKDFNLGNIMTDTLYGHVNIFKADQDKGLEERNDSLMEERNAYFNQGNTTKNTCLELQNMPQGNNLSSLNEIPQTIDNSEYINSNIDNKANLNFQANVSYFSAPLDRVPILLYSKERCGPENVLKPYVVQRSILTKISPLDPEAFPILDQLPITSHLESNSYNYGELSDKGSLVTQQNVLPSSNLISTNNVLKFPTTCPIIPLHPSITTANLGNTKQNLMFSTHIDFNNSNINATTPTEQSTKLKDVQIPRPEQNSMVKEPNENLNIHSKQNKSYTALLSSITQEGKKIAIASSSGKEMAQILYGNTNGE</sequence>
<gene>
    <name evidence="2" type="ORF">TNCT_405201</name>
</gene>
<proteinExistence type="predicted"/>
<dbReference type="OrthoDB" id="6430133at2759"/>
<feature type="region of interest" description="Disordered" evidence="1">
    <location>
        <begin position="256"/>
        <end position="286"/>
    </location>
</feature>
<feature type="compositionally biased region" description="Basic residues" evidence="1">
    <location>
        <begin position="523"/>
        <end position="534"/>
    </location>
</feature>